<organism evidence="1 2">
    <name type="scientific">Thiorhodovibrio winogradskyi</name>
    <dbReference type="NCBI Taxonomy" id="77007"/>
    <lineage>
        <taxon>Bacteria</taxon>
        <taxon>Pseudomonadati</taxon>
        <taxon>Pseudomonadota</taxon>
        <taxon>Gammaproteobacteria</taxon>
        <taxon>Chromatiales</taxon>
        <taxon>Chromatiaceae</taxon>
        <taxon>Thiorhodovibrio</taxon>
    </lineage>
</organism>
<accession>A0ABZ0S7B7</accession>
<reference evidence="1 2" key="1">
    <citation type="journal article" date="2023" name="Microorganisms">
        <title>Thiorhodovibrio frisius and Trv. litoralis spp. nov., Two Novel Members from a Clade of Fastidious Purple Sulfur Bacteria That Exhibit Unique Red-Shifted Light-Harvesting Capabilities.</title>
        <authorList>
            <person name="Methner A."/>
            <person name="Kuzyk S.B."/>
            <person name="Petersen J."/>
            <person name="Bauer S."/>
            <person name="Brinkmann H."/>
            <person name="Sichau K."/>
            <person name="Wanner G."/>
            <person name="Wolf J."/>
            <person name="Neumann-Schaal M."/>
            <person name="Henke P."/>
            <person name="Tank M."/>
            <person name="Sproer C."/>
            <person name="Bunk B."/>
            <person name="Overmann J."/>
        </authorList>
    </citation>
    <scope>NUCLEOTIDE SEQUENCE [LARGE SCALE GENOMIC DNA]</scope>
    <source>
        <strain evidence="1 2">DSM 6702</strain>
    </source>
</reference>
<evidence type="ECO:0000313" key="2">
    <source>
        <dbReference type="Proteomes" id="UP001432180"/>
    </source>
</evidence>
<gene>
    <name evidence="1" type="ORF">Thiowin_01459</name>
</gene>
<name>A0ABZ0S7B7_9GAMM</name>
<evidence type="ECO:0000313" key="1">
    <source>
        <dbReference type="EMBL" id="WPL16503.1"/>
    </source>
</evidence>
<protein>
    <recommendedName>
        <fullName evidence="3">DUF4123 domain-containing protein</fullName>
    </recommendedName>
</protein>
<dbReference type="Proteomes" id="UP001432180">
    <property type="component" value="Chromosome"/>
</dbReference>
<proteinExistence type="predicted"/>
<evidence type="ECO:0008006" key="3">
    <source>
        <dbReference type="Google" id="ProtNLM"/>
    </source>
</evidence>
<sequence length="366" mass="39492">MTSLDDHVAAALGPLRVQGLIGAEARDRAAVVARLIPAAACSFFGFECRLGEAADEADFLACIAGADPNRSHWAAAGAPEGGDPVWERLAVFSRRWADPSESINTAVNNIWLEFDLDRPPATPAIPSLFLGSDALARGQAAPADHAWLIEAAEALTGSPMTPARRATLAPVLAALPEGADLFQFGMMLSRPRPILRLCLRGIPRAGLMPFLNAIDWPGDPQELARLLDRYGPLVDDIFLDLDAGSGIHAKLGLECYLDTGPEQPARLQALLQRLDEDGLVVASKRNALPAWYGITHEKWRPALWPADLARRERPSPRHSGVFLRTIHHIKLTLDPPAPMSAKAYLACRFAWVDDKALKAQLAGGSA</sequence>
<dbReference type="RefSeq" id="WP_328987047.1">
    <property type="nucleotide sequence ID" value="NZ_CP121472.1"/>
</dbReference>
<keyword evidence="2" id="KW-1185">Reference proteome</keyword>
<dbReference type="EMBL" id="CP121472">
    <property type="protein sequence ID" value="WPL16503.1"/>
    <property type="molecule type" value="Genomic_DNA"/>
</dbReference>